<comment type="caution">
    <text evidence="1">The sequence shown here is derived from an EMBL/GenBank/DDBJ whole genome shotgun (WGS) entry which is preliminary data.</text>
</comment>
<name>A0AAV0IIR7_9ROSI</name>
<sequence length="17" mass="1856">MTQESLKVGNCAVCIFL</sequence>
<dbReference type="Proteomes" id="UP001154282">
    <property type="component" value="Unassembled WGS sequence"/>
</dbReference>
<dbReference type="EMBL" id="CAMGYJ010000004">
    <property type="protein sequence ID" value="CAI0397394.1"/>
    <property type="molecule type" value="Genomic_DNA"/>
</dbReference>
<keyword evidence="2" id="KW-1185">Reference proteome</keyword>
<accession>A0AAV0IIR7</accession>
<dbReference type="AlphaFoldDB" id="A0AAV0IIR7"/>
<evidence type="ECO:0000313" key="2">
    <source>
        <dbReference type="Proteomes" id="UP001154282"/>
    </source>
</evidence>
<organism evidence="1 2">
    <name type="scientific">Linum tenue</name>
    <dbReference type="NCBI Taxonomy" id="586396"/>
    <lineage>
        <taxon>Eukaryota</taxon>
        <taxon>Viridiplantae</taxon>
        <taxon>Streptophyta</taxon>
        <taxon>Embryophyta</taxon>
        <taxon>Tracheophyta</taxon>
        <taxon>Spermatophyta</taxon>
        <taxon>Magnoliopsida</taxon>
        <taxon>eudicotyledons</taxon>
        <taxon>Gunneridae</taxon>
        <taxon>Pentapetalae</taxon>
        <taxon>rosids</taxon>
        <taxon>fabids</taxon>
        <taxon>Malpighiales</taxon>
        <taxon>Linaceae</taxon>
        <taxon>Linum</taxon>
    </lineage>
</organism>
<evidence type="ECO:0000313" key="1">
    <source>
        <dbReference type="EMBL" id="CAI0397394.1"/>
    </source>
</evidence>
<protein>
    <submittedName>
        <fullName evidence="1">Uncharacterized protein</fullName>
    </submittedName>
</protein>
<proteinExistence type="predicted"/>
<reference evidence="1" key="1">
    <citation type="submission" date="2022-08" db="EMBL/GenBank/DDBJ databases">
        <authorList>
            <person name="Gutierrez-Valencia J."/>
        </authorList>
    </citation>
    <scope>NUCLEOTIDE SEQUENCE</scope>
</reference>
<gene>
    <name evidence="1" type="ORF">LITE_LOCUS9525</name>
</gene>